<dbReference type="Gene3D" id="3.90.550.10">
    <property type="entry name" value="Spore Coat Polysaccharide Biosynthesis Protein SpsA, Chain A"/>
    <property type="match status" value="1"/>
</dbReference>
<dbReference type="Proteomes" id="UP000298173">
    <property type="component" value="Unassembled WGS sequence"/>
</dbReference>
<proteinExistence type="predicted"/>
<accession>A0A4R8V0Z2</accession>
<dbReference type="EMBL" id="SOEY01000012">
    <property type="protein sequence ID" value="TFB74333.1"/>
    <property type="molecule type" value="Genomic_DNA"/>
</dbReference>
<evidence type="ECO:0000313" key="1">
    <source>
        <dbReference type="EMBL" id="TFB74333.1"/>
    </source>
</evidence>
<protein>
    <recommendedName>
        <fullName evidence="3">Glycosyltransferase</fullName>
    </recommendedName>
</protein>
<gene>
    <name evidence="1" type="ORF">E3O06_06995</name>
</gene>
<organism evidence="1 2">
    <name type="scientific">Cryobacterium glaciale</name>
    <dbReference type="NCBI Taxonomy" id="1259145"/>
    <lineage>
        <taxon>Bacteria</taxon>
        <taxon>Bacillati</taxon>
        <taxon>Actinomycetota</taxon>
        <taxon>Actinomycetes</taxon>
        <taxon>Micrococcales</taxon>
        <taxon>Microbacteriaceae</taxon>
        <taxon>Cryobacterium</taxon>
    </lineage>
</organism>
<dbReference type="SUPFAM" id="SSF53448">
    <property type="entry name" value="Nucleotide-diphospho-sugar transferases"/>
    <property type="match status" value="1"/>
</dbReference>
<dbReference type="InterPro" id="IPR029044">
    <property type="entry name" value="Nucleotide-diphossugar_trans"/>
</dbReference>
<keyword evidence="2" id="KW-1185">Reference proteome</keyword>
<comment type="caution">
    <text evidence="1">The sequence shown here is derived from an EMBL/GenBank/DDBJ whole genome shotgun (WGS) entry which is preliminary data.</text>
</comment>
<sequence>MAATFGAVIVDDPKTGISAAINCGLTVRDGERYYAWIGDDDLFRPGGLLRLQRLLDQNASAVLAFGGCEYIDPTGKKLATSNAGALATFLLAWGPDLIPHPGTMIRLDALEAIGGFDVTLKYAMDLDAFLKLRSHGKFISTRVPVSAFRWHPDSLTVANRLNSSLESEAVKRRHLPARLRPLSPLWNYPIRWASAFAARRVSAQA</sequence>
<name>A0A4R8V0Z2_9MICO</name>
<evidence type="ECO:0000313" key="2">
    <source>
        <dbReference type="Proteomes" id="UP000298173"/>
    </source>
</evidence>
<reference evidence="1 2" key="1">
    <citation type="submission" date="2019-03" db="EMBL/GenBank/DDBJ databases">
        <title>Genomics of glacier-inhabiting Cryobacterium strains.</title>
        <authorList>
            <person name="Liu Q."/>
            <person name="Xin Y.-H."/>
        </authorList>
    </citation>
    <scope>NUCLEOTIDE SEQUENCE [LARGE SCALE GENOMIC DNA]</scope>
    <source>
        <strain evidence="1 2">HLT2-23</strain>
    </source>
</reference>
<evidence type="ECO:0008006" key="3">
    <source>
        <dbReference type="Google" id="ProtNLM"/>
    </source>
</evidence>
<dbReference type="OrthoDB" id="153025at2"/>
<dbReference type="AlphaFoldDB" id="A0A4R8V0Z2"/>